<evidence type="ECO:0000256" key="1">
    <source>
        <dbReference type="ARBA" id="ARBA00004141"/>
    </source>
</evidence>
<feature type="transmembrane region" description="Helical" evidence="5">
    <location>
        <begin position="165"/>
        <end position="186"/>
    </location>
</feature>
<dbReference type="PANTHER" id="PTHR37955">
    <property type="entry name" value="TELLURITE RESISTANCE PROTEIN TEHA"/>
    <property type="match status" value="1"/>
</dbReference>
<keyword evidence="2 5" id="KW-0812">Transmembrane</keyword>
<accession>A0ABY4T240</accession>
<keyword evidence="4 5" id="KW-0472">Membrane</keyword>
<keyword evidence="7" id="KW-1185">Reference proteome</keyword>
<evidence type="ECO:0000256" key="5">
    <source>
        <dbReference type="SAM" id="Phobius"/>
    </source>
</evidence>
<feature type="transmembrane region" description="Helical" evidence="5">
    <location>
        <begin position="78"/>
        <end position="96"/>
    </location>
</feature>
<protein>
    <submittedName>
        <fullName evidence="6">Dicarboxylate transporter/tellurite-resistance protein TehA</fullName>
    </submittedName>
</protein>
<sequence length="322" mass="34114">MPFYRSIPASFFGMVLGLVGLGGNWRLATRLWGMSPVIGETIMAVAFVVWLLVSASYTLKWCLHRDAAVEEATHPVQCCFIGLAPATTALMAVVLAPHSHGLAMVALVVGGVGHVLFSIWRLGGMLQGGREVTTVTPVIYLPSVAGNFITAIAAGTLGYPSWGVLFFGAGVFAWLALESVIVNRLFHAQPLPLPLRPTLGIQLAPPVVAVAAWLANTSGEPALLVQATWGYGMFQFLLLARLIPWIAEQPFSPAYWAFTFGVTALSGTALTMTSRGLTGAIPQLAPVLFVVTNLVLAAIIVGTVIRAFQGKLFPAAVIRPAP</sequence>
<organism evidence="6 7">
    <name type="scientific">Luteibacter flocculans</name>
    <dbReference type="NCBI Taxonomy" id="2780091"/>
    <lineage>
        <taxon>Bacteria</taxon>
        <taxon>Pseudomonadati</taxon>
        <taxon>Pseudomonadota</taxon>
        <taxon>Gammaproteobacteria</taxon>
        <taxon>Lysobacterales</taxon>
        <taxon>Rhodanobacteraceae</taxon>
        <taxon>Luteibacter</taxon>
    </lineage>
</organism>
<dbReference type="InterPro" id="IPR038665">
    <property type="entry name" value="Voltage-dep_anion_channel_sf"/>
</dbReference>
<evidence type="ECO:0000256" key="2">
    <source>
        <dbReference type="ARBA" id="ARBA00022692"/>
    </source>
</evidence>
<feature type="transmembrane region" description="Helical" evidence="5">
    <location>
        <begin position="7"/>
        <end position="25"/>
    </location>
</feature>
<dbReference type="InterPro" id="IPR052951">
    <property type="entry name" value="Tellurite_res_ion_channel"/>
</dbReference>
<evidence type="ECO:0000256" key="3">
    <source>
        <dbReference type="ARBA" id="ARBA00022989"/>
    </source>
</evidence>
<evidence type="ECO:0000313" key="6">
    <source>
        <dbReference type="EMBL" id="URL56994.1"/>
    </source>
</evidence>
<reference evidence="6" key="1">
    <citation type="submission" date="2020-10" db="EMBL/GenBank/DDBJ databases">
        <title>Whole-genome sequence of Luteibacter sp. EIF3.</title>
        <authorList>
            <person name="Friedrich I."/>
            <person name="Hertel R."/>
            <person name="Daniel R."/>
        </authorList>
    </citation>
    <scope>NUCLEOTIDE SEQUENCE</scope>
    <source>
        <strain evidence="6">EIF3</strain>
    </source>
</reference>
<dbReference type="PANTHER" id="PTHR37955:SF1">
    <property type="entry name" value="DEP DOMAIN-CONTAINING PROTEIN"/>
    <property type="match status" value="1"/>
</dbReference>
<name>A0ABY4T240_9GAMM</name>
<dbReference type="Pfam" id="PF03595">
    <property type="entry name" value="SLAC1"/>
    <property type="match status" value="1"/>
</dbReference>
<dbReference type="Proteomes" id="UP001056681">
    <property type="component" value="Chromosome"/>
</dbReference>
<feature type="transmembrane region" description="Helical" evidence="5">
    <location>
        <begin position="254"/>
        <end position="272"/>
    </location>
</feature>
<dbReference type="EMBL" id="CP063231">
    <property type="protein sequence ID" value="URL56994.1"/>
    <property type="molecule type" value="Genomic_DNA"/>
</dbReference>
<evidence type="ECO:0000256" key="4">
    <source>
        <dbReference type="ARBA" id="ARBA00023136"/>
    </source>
</evidence>
<dbReference type="Gene3D" id="1.50.10.150">
    <property type="entry name" value="Voltage-dependent anion channel"/>
    <property type="match status" value="1"/>
</dbReference>
<dbReference type="RefSeq" id="WP_250337956.1">
    <property type="nucleotide sequence ID" value="NZ_CP063231.1"/>
</dbReference>
<gene>
    <name evidence="6" type="primary">tehA</name>
    <name evidence="6" type="ORF">IM816_09980</name>
</gene>
<feature type="transmembrane region" description="Helical" evidence="5">
    <location>
        <begin position="102"/>
        <end position="123"/>
    </location>
</feature>
<comment type="subcellular location">
    <subcellularLocation>
        <location evidence="1">Membrane</location>
        <topology evidence="1">Multi-pass membrane protein</topology>
    </subcellularLocation>
</comment>
<dbReference type="InterPro" id="IPR004695">
    <property type="entry name" value="SLAC1/Mae1/Ssu1/TehA"/>
</dbReference>
<proteinExistence type="predicted"/>
<feature type="transmembrane region" description="Helical" evidence="5">
    <location>
        <begin position="228"/>
        <end position="247"/>
    </location>
</feature>
<keyword evidence="3 5" id="KW-1133">Transmembrane helix</keyword>
<feature type="transmembrane region" description="Helical" evidence="5">
    <location>
        <begin position="198"/>
        <end position="216"/>
    </location>
</feature>
<dbReference type="NCBIfam" id="NF008032">
    <property type="entry name" value="PRK10764.1"/>
    <property type="match status" value="1"/>
</dbReference>
<feature type="transmembrane region" description="Helical" evidence="5">
    <location>
        <begin position="37"/>
        <end position="57"/>
    </location>
</feature>
<evidence type="ECO:0000313" key="7">
    <source>
        <dbReference type="Proteomes" id="UP001056681"/>
    </source>
</evidence>
<feature type="transmembrane region" description="Helical" evidence="5">
    <location>
        <begin position="284"/>
        <end position="305"/>
    </location>
</feature>
<feature type="transmembrane region" description="Helical" evidence="5">
    <location>
        <begin position="135"/>
        <end position="159"/>
    </location>
</feature>